<gene>
    <name evidence="3" type="ORF">ACFQ5M_11120</name>
</gene>
<dbReference type="InterPro" id="IPR036259">
    <property type="entry name" value="MFS_trans_sf"/>
</dbReference>
<organism evidence="3 4">
    <name type="scientific">Agrilactobacillus yilanensis</name>
    <dbReference type="NCBI Taxonomy" id="2485997"/>
    <lineage>
        <taxon>Bacteria</taxon>
        <taxon>Bacillati</taxon>
        <taxon>Bacillota</taxon>
        <taxon>Bacilli</taxon>
        <taxon>Lactobacillales</taxon>
        <taxon>Lactobacillaceae</taxon>
        <taxon>Agrilactobacillus</taxon>
    </lineage>
</organism>
<feature type="transmembrane region" description="Helical" evidence="2">
    <location>
        <begin position="58"/>
        <end position="83"/>
    </location>
</feature>
<feature type="transmembrane region" description="Helical" evidence="2">
    <location>
        <begin position="95"/>
        <end position="113"/>
    </location>
</feature>
<dbReference type="PANTHER" id="PTHR11328:SF24">
    <property type="entry name" value="MAJOR FACILITATOR SUPERFAMILY (MFS) PROFILE DOMAIN-CONTAINING PROTEIN"/>
    <property type="match status" value="1"/>
</dbReference>
<dbReference type="EMBL" id="JBHTOP010000026">
    <property type="protein sequence ID" value="MFD1672654.1"/>
    <property type="molecule type" value="Genomic_DNA"/>
</dbReference>
<feature type="transmembrane region" description="Helical" evidence="2">
    <location>
        <begin position="257"/>
        <end position="279"/>
    </location>
</feature>
<evidence type="ECO:0000313" key="4">
    <source>
        <dbReference type="Proteomes" id="UP001597267"/>
    </source>
</evidence>
<feature type="transmembrane region" description="Helical" evidence="2">
    <location>
        <begin position="119"/>
        <end position="139"/>
    </location>
</feature>
<keyword evidence="2" id="KW-0812">Transmembrane</keyword>
<dbReference type="Pfam" id="PF13347">
    <property type="entry name" value="MFS_2"/>
    <property type="match status" value="1"/>
</dbReference>
<keyword evidence="4" id="KW-1185">Reference proteome</keyword>
<feature type="transmembrane region" description="Helical" evidence="2">
    <location>
        <begin position="160"/>
        <end position="182"/>
    </location>
</feature>
<keyword evidence="1" id="KW-0813">Transport</keyword>
<dbReference type="SUPFAM" id="SSF103473">
    <property type="entry name" value="MFS general substrate transporter"/>
    <property type="match status" value="1"/>
</dbReference>
<keyword evidence="1" id="KW-0762">Sugar transport</keyword>
<keyword evidence="2" id="KW-1133">Transmembrane helix</keyword>
<feature type="transmembrane region" description="Helical" evidence="2">
    <location>
        <begin position="21"/>
        <end position="46"/>
    </location>
</feature>
<sequence>MENKDRKVFGPHGRKVTIGRALLYGLPDMMGGGGFTIIGAFLLFFFTTFAGLTATEGAAIIGIARIIDALTSLVMGSLTDNFWRTRLGRRFGRRHFFLLIGSPLMLEYILMWVPGKGFWYYLVVYLLFEIIAASVLIPWETLPTEMTDDYTSRTKLSSTRMFISSTGTFLATFIPGQIIRVMGQDNPYSYLVNGIVFAIIFALCVFGAYKATWERPVTKEMEEAYNSVPKKGFFQTIGKEFKDYISTMRIKSFRKHIAIYLLSFTGKDTYNTIFVYFIVSCLGLTATDSANILSLSVIGIPTTILAGYLMIKKGPKFLFTNAYIVMLLMIVGDYLVYKLQPNNPMVWLIAIGLIYQIGRQTLEFTPWNVFPFIPDLDLIVTKQHREGIYAAFMTFVRKSTVAVATMVVGVILDASGYVKGAQNLLHEPKSAQEAIVGVLVFGAGGLILCALLVALTFKLNKKTHDVVSEEITRLQNGGSKADVDPKTREVVEELTGWDYDKVWDENNAK</sequence>
<accession>A0ABW4JAC9</accession>
<evidence type="ECO:0000313" key="3">
    <source>
        <dbReference type="EMBL" id="MFD1672654.1"/>
    </source>
</evidence>
<proteinExistence type="predicted"/>
<reference evidence="4" key="1">
    <citation type="journal article" date="2019" name="Int. J. Syst. Evol. Microbiol.">
        <title>The Global Catalogue of Microorganisms (GCM) 10K type strain sequencing project: providing services to taxonomists for standard genome sequencing and annotation.</title>
        <authorList>
            <consortium name="The Broad Institute Genomics Platform"/>
            <consortium name="The Broad Institute Genome Sequencing Center for Infectious Disease"/>
            <person name="Wu L."/>
            <person name="Ma J."/>
        </authorList>
    </citation>
    <scope>NUCLEOTIDE SEQUENCE [LARGE SCALE GENOMIC DNA]</scope>
    <source>
        <strain evidence="4">CCM 8896</strain>
    </source>
</reference>
<dbReference type="InterPro" id="IPR039672">
    <property type="entry name" value="MFS_2"/>
</dbReference>
<dbReference type="Gene3D" id="1.20.1250.20">
    <property type="entry name" value="MFS general substrate transporter like domains"/>
    <property type="match status" value="2"/>
</dbReference>
<dbReference type="Proteomes" id="UP001597267">
    <property type="component" value="Unassembled WGS sequence"/>
</dbReference>
<dbReference type="PANTHER" id="PTHR11328">
    <property type="entry name" value="MAJOR FACILITATOR SUPERFAMILY DOMAIN-CONTAINING PROTEIN"/>
    <property type="match status" value="1"/>
</dbReference>
<evidence type="ECO:0000256" key="2">
    <source>
        <dbReference type="SAM" id="Phobius"/>
    </source>
</evidence>
<protein>
    <submittedName>
        <fullName evidence="3">MFS transporter</fullName>
    </submittedName>
</protein>
<keyword evidence="2" id="KW-0472">Membrane</keyword>
<evidence type="ECO:0000256" key="1">
    <source>
        <dbReference type="ARBA" id="ARBA00022597"/>
    </source>
</evidence>
<feature type="transmembrane region" description="Helical" evidence="2">
    <location>
        <begin position="434"/>
        <end position="455"/>
    </location>
</feature>
<feature type="transmembrane region" description="Helical" evidence="2">
    <location>
        <begin position="291"/>
        <end position="311"/>
    </location>
</feature>
<feature type="transmembrane region" description="Helical" evidence="2">
    <location>
        <begin position="318"/>
        <end position="337"/>
    </location>
</feature>
<name>A0ABW4JAC9_9LACO</name>
<comment type="caution">
    <text evidence="3">The sequence shown here is derived from an EMBL/GenBank/DDBJ whole genome shotgun (WGS) entry which is preliminary data.</text>
</comment>
<dbReference type="RefSeq" id="WP_125713352.1">
    <property type="nucleotide sequence ID" value="NZ_JBHTOP010000026.1"/>
</dbReference>
<feature type="transmembrane region" description="Helical" evidence="2">
    <location>
        <begin position="188"/>
        <end position="209"/>
    </location>
</feature>